<gene>
    <name evidence="1" type="ORF">DRP53_01875</name>
</gene>
<evidence type="ECO:0000313" key="2">
    <source>
        <dbReference type="Proteomes" id="UP000268469"/>
    </source>
</evidence>
<comment type="caution">
    <text evidence="1">The sequence shown here is derived from an EMBL/GenBank/DDBJ whole genome shotgun (WGS) entry which is preliminary data.</text>
</comment>
<sequence>MEFVDAVKKLFETFEHEPDVKLEWVDKYLKEISKRKGMTPRKLEEIWAYIYLFLFYQNRSEHDDLSKIPWWEYSIALQWLKENVKGWKLNIRTARKMLLTLLDFYKFLVKNGYIDNYQEIMRAVNEIAGGKRLRLLKRIPFTGEELWAIVPGKRGDKIKFKRSDYWLAILYYNNGRSWDKLIEMVDSIPSAEEKLNRINELKKKLELSGYQSPERLFFHKITDQDIEDANRWFFEKFI</sequence>
<dbReference type="Proteomes" id="UP000268469">
    <property type="component" value="Unassembled WGS sequence"/>
</dbReference>
<dbReference type="AlphaFoldDB" id="A0A660SKP2"/>
<accession>A0A660SKP2</accession>
<proteinExistence type="predicted"/>
<evidence type="ECO:0008006" key="3">
    <source>
        <dbReference type="Google" id="ProtNLM"/>
    </source>
</evidence>
<name>A0A660SKP2_UNCW3</name>
<dbReference type="EMBL" id="QNBE01000011">
    <property type="protein sequence ID" value="RKX71339.1"/>
    <property type="molecule type" value="Genomic_DNA"/>
</dbReference>
<protein>
    <recommendedName>
        <fullName evidence="3">Core-binding (CB) domain-containing protein</fullName>
    </recommendedName>
</protein>
<organism evidence="1 2">
    <name type="scientific">candidate division WOR-3 bacterium</name>
    <dbReference type="NCBI Taxonomy" id="2052148"/>
    <lineage>
        <taxon>Bacteria</taxon>
        <taxon>Bacteria division WOR-3</taxon>
    </lineage>
</organism>
<reference evidence="1 2" key="1">
    <citation type="submission" date="2018-06" db="EMBL/GenBank/DDBJ databases">
        <title>Extensive metabolic versatility and redundancy in microbially diverse, dynamic hydrothermal sediments.</title>
        <authorList>
            <person name="Dombrowski N."/>
            <person name="Teske A."/>
            <person name="Baker B.J."/>
        </authorList>
    </citation>
    <scope>NUCLEOTIDE SEQUENCE [LARGE SCALE GENOMIC DNA]</scope>
    <source>
        <strain evidence="1">B36_G15</strain>
    </source>
</reference>
<evidence type="ECO:0000313" key="1">
    <source>
        <dbReference type="EMBL" id="RKX71339.1"/>
    </source>
</evidence>